<dbReference type="Proteomes" id="UP000466442">
    <property type="component" value="Linkage Group LG1"/>
</dbReference>
<dbReference type="EMBL" id="WIXP02000001">
    <property type="protein sequence ID" value="KAF6217342.1"/>
    <property type="molecule type" value="Genomic_DNA"/>
</dbReference>
<reference evidence="2" key="1">
    <citation type="journal article" date="2021" name="Mol. Ecol. Resour.">
        <title>Apolygus lucorum genome provides insights into omnivorousness and mesophyll feeding.</title>
        <authorList>
            <person name="Liu Y."/>
            <person name="Liu H."/>
            <person name="Wang H."/>
            <person name="Huang T."/>
            <person name="Liu B."/>
            <person name="Yang B."/>
            <person name="Yin L."/>
            <person name="Li B."/>
            <person name="Zhang Y."/>
            <person name="Zhang S."/>
            <person name="Jiang F."/>
            <person name="Zhang X."/>
            <person name="Ren Y."/>
            <person name="Wang B."/>
            <person name="Wang S."/>
            <person name="Lu Y."/>
            <person name="Wu K."/>
            <person name="Fan W."/>
            <person name="Wang G."/>
        </authorList>
    </citation>
    <scope>NUCLEOTIDE SEQUENCE</scope>
    <source>
        <strain evidence="2">12Hb</strain>
    </source>
</reference>
<organism evidence="2 3">
    <name type="scientific">Apolygus lucorum</name>
    <name type="common">Small green plant bug</name>
    <name type="synonym">Lygocoris lucorum</name>
    <dbReference type="NCBI Taxonomy" id="248454"/>
    <lineage>
        <taxon>Eukaryota</taxon>
        <taxon>Metazoa</taxon>
        <taxon>Ecdysozoa</taxon>
        <taxon>Arthropoda</taxon>
        <taxon>Hexapoda</taxon>
        <taxon>Insecta</taxon>
        <taxon>Pterygota</taxon>
        <taxon>Neoptera</taxon>
        <taxon>Paraneoptera</taxon>
        <taxon>Hemiptera</taxon>
        <taxon>Heteroptera</taxon>
        <taxon>Panheteroptera</taxon>
        <taxon>Cimicomorpha</taxon>
        <taxon>Miridae</taxon>
        <taxon>Mirini</taxon>
        <taxon>Apolygus</taxon>
    </lineage>
</organism>
<gene>
    <name evidence="2" type="ORF">GE061_001696</name>
</gene>
<sequence>MVNIIGNLVYASMVTIIGNLVYASMESVRFRGMFFRALGCAAVIMLVPHLSPIEASVENNKLDDVTSPDLSKKGRFVTFNNDDGEVKIELDFAVPFMKIPTSKRREGNLIQPSLNVNANGLVTVGAMLLVFVTLVPKIVQLFIPQAQATATQNLIPLIGRLDETLRNMDIPTTDCYQKSACWVASNAMAYPFASSKNGSAQWLGSFIENDAMQQAFQHGLNGGDCTTFKCPLSMNAISQILKFGRRIVGNDIADSNAKIAAMNVALPEATPWFPLTDLKKMITAEITRKWKIQHENYHAGQRYIRIFPPPRLHAWFDDMPLSLLFTNFIFNKTSNKKC</sequence>
<keyword evidence="1" id="KW-1133">Transmembrane helix</keyword>
<accession>A0A8S9Y7T1</accession>
<keyword evidence="1" id="KW-0812">Transmembrane</keyword>
<protein>
    <submittedName>
        <fullName evidence="2">Uncharacterized protein</fullName>
    </submittedName>
</protein>
<feature type="transmembrane region" description="Helical" evidence="1">
    <location>
        <begin position="116"/>
        <end position="135"/>
    </location>
</feature>
<dbReference type="AlphaFoldDB" id="A0A8S9Y7T1"/>
<proteinExistence type="predicted"/>
<feature type="transmembrane region" description="Helical" evidence="1">
    <location>
        <begin position="6"/>
        <end position="22"/>
    </location>
</feature>
<name>A0A8S9Y7T1_APOLU</name>
<evidence type="ECO:0000313" key="2">
    <source>
        <dbReference type="EMBL" id="KAF6217342.1"/>
    </source>
</evidence>
<evidence type="ECO:0000313" key="3">
    <source>
        <dbReference type="Proteomes" id="UP000466442"/>
    </source>
</evidence>
<dbReference type="OrthoDB" id="6628050at2759"/>
<comment type="caution">
    <text evidence="2">The sequence shown here is derived from an EMBL/GenBank/DDBJ whole genome shotgun (WGS) entry which is preliminary data.</text>
</comment>
<keyword evidence="3" id="KW-1185">Reference proteome</keyword>
<evidence type="ECO:0000256" key="1">
    <source>
        <dbReference type="SAM" id="Phobius"/>
    </source>
</evidence>
<keyword evidence="1" id="KW-0472">Membrane</keyword>